<keyword evidence="2" id="KW-0479">Metal-binding</keyword>
<keyword evidence="8" id="KW-1185">Reference proteome</keyword>
<dbReference type="STRING" id="408015.SXIM_25770"/>
<dbReference type="SUPFAM" id="SSF50022">
    <property type="entry name" value="ISP domain"/>
    <property type="match status" value="1"/>
</dbReference>
<dbReference type="KEGG" id="sxi:SXIM_25770"/>
<dbReference type="GO" id="GO:0051537">
    <property type="term" value="F:2 iron, 2 sulfur cluster binding"/>
    <property type="evidence" value="ECO:0007669"/>
    <property type="project" value="UniProtKB-KW"/>
</dbReference>
<dbReference type="CDD" id="cd03467">
    <property type="entry name" value="Rieske"/>
    <property type="match status" value="1"/>
</dbReference>
<dbReference type="GO" id="GO:0004497">
    <property type="term" value="F:monooxygenase activity"/>
    <property type="evidence" value="ECO:0007669"/>
    <property type="project" value="UniProtKB-ARBA"/>
</dbReference>
<evidence type="ECO:0000256" key="5">
    <source>
        <dbReference type="SAM" id="SignalP"/>
    </source>
</evidence>
<evidence type="ECO:0000256" key="4">
    <source>
        <dbReference type="ARBA" id="ARBA00023014"/>
    </source>
</evidence>
<evidence type="ECO:0000256" key="2">
    <source>
        <dbReference type="ARBA" id="ARBA00022723"/>
    </source>
</evidence>
<dbReference type="PATRIC" id="fig|408015.6.peg.2616"/>
<evidence type="ECO:0000259" key="6">
    <source>
        <dbReference type="PROSITE" id="PS51296"/>
    </source>
</evidence>
<feature type="chain" id="PRO_5002514479" evidence="5">
    <location>
        <begin position="31"/>
        <end position="140"/>
    </location>
</feature>
<keyword evidence="5" id="KW-0732">Signal</keyword>
<keyword evidence="4" id="KW-0411">Iron-sulfur</keyword>
<evidence type="ECO:0000256" key="3">
    <source>
        <dbReference type="ARBA" id="ARBA00023004"/>
    </source>
</evidence>
<evidence type="ECO:0000256" key="1">
    <source>
        <dbReference type="ARBA" id="ARBA00022714"/>
    </source>
</evidence>
<dbReference type="Pfam" id="PF00355">
    <property type="entry name" value="Rieske"/>
    <property type="match status" value="1"/>
</dbReference>
<proteinExistence type="predicted"/>
<dbReference type="HOGENOM" id="CLU_055690_1_4_11"/>
<dbReference type="AlphaFoldDB" id="A0A0F7CP33"/>
<keyword evidence="1" id="KW-0001">2Fe-2S</keyword>
<evidence type="ECO:0000313" key="7">
    <source>
        <dbReference type="EMBL" id="AKG43961.1"/>
    </source>
</evidence>
<evidence type="ECO:0000313" key="8">
    <source>
        <dbReference type="Proteomes" id="UP000034034"/>
    </source>
</evidence>
<dbReference type="Proteomes" id="UP000034034">
    <property type="component" value="Chromosome"/>
</dbReference>
<dbReference type="RefSeq" id="WP_030732324.1">
    <property type="nucleotide sequence ID" value="NZ_CP009922.3"/>
</dbReference>
<protein>
    <submittedName>
        <fullName evidence="7">Rieske Fe-S protein</fullName>
    </submittedName>
</protein>
<dbReference type="InterPro" id="IPR036922">
    <property type="entry name" value="Rieske_2Fe-2S_sf"/>
</dbReference>
<organism evidence="7 8">
    <name type="scientific">Streptomyces xiamenensis</name>
    <dbReference type="NCBI Taxonomy" id="408015"/>
    <lineage>
        <taxon>Bacteria</taxon>
        <taxon>Bacillati</taxon>
        <taxon>Actinomycetota</taxon>
        <taxon>Actinomycetes</taxon>
        <taxon>Kitasatosporales</taxon>
        <taxon>Streptomycetaceae</taxon>
        <taxon>Streptomyces</taxon>
    </lineage>
</organism>
<sequence>MRATDRPLTPPSRRALITGAAATAGTLCLAACGAGGDGADKSTPPSELSLTDVPVGEAVEVATASGEEALLYRADDTELVAFTAVCTHMGGKVTPEGTQLRCHLHNSVFDAATGEPLSGPALKPLPPLDVRVQGDEITVG</sequence>
<reference evidence="7" key="1">
    <citation type="submission" date="2019-08" db="EMBL/GenBank/DDBJ databases">
        <title>Complete genome sequence of a mangrove-derived Streptomyces xiamenensis.</title>
        <authorList>
            <person name="Xu J."/>
        </authorList>
    </citation>
    <scope>NUCLEOTIDE SEQUENCE</scope>
    <source>
        <strain evidence="7">318</strain>
    </source>
</reference>
<accession>A0A0F7CP33</accession>
<dbReference type="GO" id="GO:0046872">
    <property type="term" value="F:metal ion binding"/>
    <property type="evidence" value="ECO:0007669"/>
    <property type="project" value="UniProtKB-KW"/>
</dbReference>
<dbReference type="InterPro" id="IPR006311">
    <property type="entry name" value="TAT_signal"/>
</dbReference>
<keyword evidence="3" id="KW-0408">Iron</keyword>
<dbReference type="InterPro" id="IPR017941">
    <property type="entry name" value="Rieske_2Fe-2S"/>
</dbReference>
<dbReference type="PROSITE" id="PS51318">
    <property type="entry name" value="TAT"/>
    <property type="match status" value="1"/>
</dbReference>
<feature type="domain" description="Rieske" evidence="6">
    <location>
        <begin position="45"/>
        <end position="139"/>
    </location>
</feature>
<dbReference type="PROSITE" id="PS51296">
    <property type="entry name" value="RIESKE"/>
    <property type="match status" value="1"/>
</dbReference>
<dbReference type="Gene3D" id="2.102.10.10">
    <property type="entry name" value="Rieske [2Fe-2S] iron-sulphur domain"/>
    <property type="match status" value="1"/>
</dbReference>
<feature type="signal peptide" evidence="5">
    <location>
        <begin position="1"/>
        <end position="30"/>
    </location>
</feature>
<gene>
    <name evidence="7" type="ORF">SXIM_25770</name>
</gene>
<name>A0A0F7CP33_9ACTN</name>
<dbReference type="GO" id="GO:0016705">
    <property type="term" value="F:oxidoreductase activity, acting on paired donors, with incorporation or reduction of molecular oxygen"/>
    <property type="evidence" value="ECO:0007669"/>
    <property type="project" value="UniProtKB-ARBA"/>
</dbReference>
<dbReference type="EMBL" id="CP009922">
    <property type="protein sequence ID" value="AKG43961.1"/>
    <property type="molecule type" value="Genomic_DNA"/>
</dbReference>